<dbReference type="CDD" id="cd06219">
    <property type="entry name" value="DHOD_e_trans_like1"/>
    <property type="match status" value="1"/>
</dbReference>
<proteinExistence type="predicted"/>
<dbReference type="Gene3D" id="3.40.50.80">
    <property type="entry name" value="Nucleotide-binding domain of ferredoxin-NADP reductase (FNR) module"/>
    <property type="match status" value="1"/>
</dbReference>
<evidence type="ECO:0000313" key="2">
    <source>
        <dbReference type="EMBL" id="GER92823.1"/>
    </source>
</evidence>
<dbReference type="PROSITE" id="PS51384">
    <property type="entry name" value="FAD_FR"/>
    <property type="match status" value="1"/>
</dbReference>
<dbReference type="GO" id="GO:0051537">
    <property type="term" value="F:2 iron, 2 sulfur cluster binding"/>
    <property type="evidence" value="ECO:0007669"/>
    <property type="project" value="InterPro"/>
</dbReference>
<dbReference type="InterPro" id="IPR001433">
    <property type="entry name" value="OxRdtase_FAD/NAD-bd"/>
</dbReference>
<dbReference type="Pfam" id="PF10418">
    <property type="entry name" value="DHODB_Fe-S_bind"/>
    <property type="match status" value="1"/>
</dbReference>
<organism evidence="2">
    <name type="scientific">hot springs metagenome</name>
    <dbReference type="NCBI Taxonomy" id="433727"/>
    <lineage>
        <taxon>unclassified sequences</taxon>
        <taxon>metagenomes</taxon>
        <taxon>ecological metagenomes</taxon>
    </lineage>
</organism>
<dbReference type="Gene3D" id="2.40.30.10">
    <property type="entry name" value="Translation factors"/>
    <property type="match status" value="1"/>
</dbReference>
<reference evidence="2" key="1">
    <citation type="submission" date="2019-10" db="EMBL/GenBank/DDBJ databases">
        <title>Metagenomic sequencing of thiosulfate-disproportionating enrichment culture.</title>
        <authorList>
            <person name="Umezawa K."/>
            <person name="Kojima H."/>
            <person name="Fukui M."/>
        </authorList>
    </citation>
    <scope>NUCLEOTIDE SEQUENCE</scope>
    <source>
        <strain evidence="2">45J</strain>
    </source>
</reference>
<protein>
    <submittedName>
        <fullName evidence="2">Ferredoxin-NADP reductase</fullName>
    </submittedName>
</protein>
<name>A0A5J4KZ84_9ZZZZ</name>
<dbReference type="SUPFAM" id="SSF63380">
    <property type="entry name" value="Riboflavin synthase domain-like"/>
    <property type="match status" value="1"/>
</dbReference>
<dbReference type="InterPro" id="IPR050353">
    <property type="entry name" value="PyrK_electron_transfer"/>
</dbReference>
<dbReference type="PANTHER" id="PTHR43513">
    <property type="entry name" value="DIHYDROOROTATE DEHYDROGENASE B (NAD(+)), ELECTRON TRANSFER SUBUNIT"/>
    <property type="match status" value="1"/>
</dbReference>
<evidence type="ECO:0000259" key="1">
    <source>
        <dbReference type="PROSITE" id="PS51384"/>
    </source>
</evidence>
<dbReference type="InterPro" id="IPR012165">
    <property type="entry name" value="Cyt_c3_hydrogenase_gsu"/>
</dbReference>
<dbReference type="EMBL" id="BLAB01000001">
    <property type="protein sequence ID" value="GER92823.1"/>
    <property type="molecule type" value="Genomic_DNA"/>
</dbReference>
<dbReference type="Pfam" id="PF00175">
    <property type="entry name" value="NAD_binding_1"/>
    <property type="match status" value="1"/>
</dbReference>
<dbReference type="NCBIfam" id="NF004862">
    <property type="entry name" value="PRK06222.1"/>
    <property type="match status" value="1"/>
</dbReference>
<dbReference type="InterPro" id="IPR019480">
    <property type="entry name" value="Dihydroorotate_DH_Fe-S-bd"/>
</dbReference>
<dbReference type="GO" id="GO:0006221">
    <property type="term" value="P:pyrimidine nucleotide biosynthetic process"/>
    <property type="evidence" value="ECO:0007669"/>
    <property type="project" value="InterPro"/>
</dbReference>
<gene>
    <name evidence="2" type="ORF">A45J_0551</name>
</gene>
<dbReference type="InterPro" id="IPR017938">
    <property type="entry name" value="Riboflavin_synthase-like_b-brl"/>
</dbReference>
<dbReference type="InterPro" id="IPR017927">
    <property type="entry name" value="FAD-bd_FR_type"/>
</dbReference>
<dbReference type="AlphaFoldDB" id="A0A5J4KZ84"/>
<dbReference type="PIRSF" id="PIRSF006816">
    <property type="entry name" value="Cyc3_hyd_g"/>
    <property type="match status" value="1"/>
</dbReference>
<dbReference type="GO" id="GO:0016491">
    <property type="term" value="F:oxidoreductase activity"/>
    <property type="evidence" value="ECO:0007669"/>
    <property type="project" value="InterPro"/>
</dbReference>
<dbReference type="InterPro" id="IPR039261">
    <property type="entry name" value="FNR_nucleotide-bd"/>
</dbReference>
<sequence length="281" mass="30953">MAKILEKRLIRYPDVFYYRINAPLISRKAKPGQFVIIRLHERGERIPLSLADINSEEGTISLIVMAVGKTTTEMSTFNVGDEILDICGPLGQPTHIQKYGRVILVGGGFGVAPLYPIAMSLKEMGNEIVVIMGARSKDLLIYENEMRAVCDKVLITTDDGSKGIKGVVTTALKQELEQSSANIVMAVGPAVMMKYVSETTRPFGIKTVVSLNSIMIDGTGMCGGCRVSVGGKTRFACTDGPDFDGHQVDWDILINRQKTYINEERGSFEAWKKRHVFAICE</sequence>
<dbReference type="GO" id="GO:0050660">
    <property type="term" value="F:flavin adenine dinucleotide binding"/>
    <property type="evidence" value="ECO:0007669"/>
    <property type="project" value="InterPro"/>
</dbReference>
<dbReference type="PANTHER" id="PTHR43513:SF3">
    <property type="entry name" value="DIHYDROOROTATE DEHYDROGENASE B (NAD(+)), ELECTRON TRANSFER SUBUNIT-RELATED"/>
    <property type="match status" value="1"/>
</dbReference>
<feature type="domain" description="FAD-binding FR-type" evidence="1">
    <location>
        <begin position="1"/>
        <end position="96"/>
    </location>
</feature>
<accession>A0A5J4KZ84</accession>
<comment type="caution">
    <text evidence="2">The sequence shown here is derived from an EMBL/GenBank/DDBJ whole genome shotgun (WGS) entry which is preliminary data.</text>
</comment>
<dbReference type="SUPFAM" id="SSF52343">
    <property type="entry name" value="Ferredoxin reductase-like, C-terminal NADP-linked domain"/>
    <property type="match status" value="1"/>
</dbReference>